<dbReference type="GO" id="GO:0016887">
    <property type="term" value="F:ATP hydrolysis activity"/>
    <property type="evidence" value="ECO:0007669"/>
    <property type="project" value="InterPro"/>
</dbReference>
<dbReference type="InterPro" id="IPR013563">
    <property type="entry name" value="Oligopep_ABC_C"/>
</dbReference>
<feature type="compositionally biased region" description="Polar residues" evidence="5">
    <location>
        <begin position="1"/>
        <end position="20"/>
    </location>
</feature>
<dbReference type="Proteomes" id="UP000460272">
    <property type="component" value="Unassembled WGS sequence"/>
</dbReference>
<dbReference type="InterPro" id="IPR003593">
    <property type="entry name" value="AAA+_ATPase"/>
</dbReference>
<keyword evidence="4 7" id="KW-0067">ATP-binding</keyword>
<evidence type="ECO:0000256" key="2">
    <source>
        <dbReference type="ARBA" id="ARBA00022448"/>
    </source>
</evidence>
<comment type="similarity">
    <text evidence="1">Belongs to the ABC transporter superfamily.</text>
</comment>
<dbReference type="Pfam" id="PF00005">
    <property type="entry name" value="ABC_tran"/>
    <property type="match status" value="1"/>
</dbReference>
<organism evidence="7 8">
    <name type="scientific">Trebonia kvetii</name>
    <dbReference type="NCBI Taxonomy" id="2480626"/>
    <lineage>
        <taxon>Bacteria</taxon>
        <taxon>Bacillati</taxon>
        <taxon>Actinomycetota</taxon>
        <taxon>Actinomycetes</taxon>
        <taxon>Streptosporangiales</taxon>
        <taxon>Treboniaceae</taxon>
        <taxon>Trebonia</taxon>
    </lineage>
</organism>
<comment type="caution">
    <text evidence="7">The sequence shown here is derived from an EMBL/GenBank/DDBJ whole genome shotgun (WGS) entry which is preliminary data.</text>
</comment>
<dbReference type="GO" id="GO:0015833">
    <property type="term" value="P:peptide transport"/>
    <property type="evidence" value="ECO:0007669"/>
    <property type="project" value="InterPro"/>
</dbReference>
<keyword evidence="2" id="KW-0813">Transport</keyword>
<dbReference type="OrthoDB" id="5357528at2"/>
<dbReference type="SUPFAM" id="SSF52540">
    <property type="entry name" value="P-loop containing nucleoside triphosphate hydrolases"/>
    <property type="match status" value="1"/>
</dbReference>
<dbReference type="Pfam" id="PF08352">
    <property type="entry name" value="oligo_HPY"/>
    <property type="match status" value="1"/>
</dbReference>
<dbReference type="InterPro" id="IPR027417">
    <property type="entry name" value="P-loop_NTPase"/>
</dbReference>
<gene>
    <name evidence="7" type="ORF">EAS64_11260</name>
</gene>
<feature type="domain" description="ABC transporter" evidence="6">
    <location>
        <begin position="25"/>
        <end position="267"/>
    </location>
</feature>
<dbReference type="InterPro" id="IPR050319">
    <property type="entry name" value="ABC_transp_ATP-bind"/>
</dbReference>
<evidence type="ECO:0000256" key="5">
    <source>
        <dbReference type="SAM" id="MobiDB-lite"/>
    </source>
</evidence>
<dbReference type="SMART" id="SM00382">
    <property type="entry name" value="AAA"/>
    <property type="match status" value="1"/>
</dbReference>
<dbReference type="FunFam" id="3.40.50.300:FF:000016">
    <property type="entry name" value="Oligopeptide ABC transporter ATP-binding component"/>
    <property type="match status" value="1"/>
</dbReference>
<dbReference type="AlphaFoldDB" id="A0A6P2C2H1"/>
<dbReference type="NCBIfam" id="TIGR01727">
    <property type="entry name" value="oligo_HPY"/>
    <property type="match status" value="1"/>
</dbReference>
<accession>A0A6P2C2H1</accession>
<dbReference type="GO" id="GO:0005524">
    <property type="term" value="F:ATP binding"/>
    <property type="evidence" value="ECO:0007669"/>
    <property type="project" value="UniProtKB-KW"/>
</dbReference>
<evidence type="ECO:0000256" key="4">
    <source>
        <dbReference type="ARBA" id="ARBA00022840"/>
    </source>
</evidence>
<dbReference type="CDD" id="cd03257">
    <property type="entry name" value="ABC_NikE_OppD_transporters"/>
    <property type="match status" value="1"/>
</dbReference>
<evidence type="ECO:0000256" key="3">
    <source>
        <dbReference type="ARBA" id="ARBA00022741"/>
    </source>
</evidence>
<feature type="region of interest" description="Disordered" evidence="5">
    <location>
        <begin position="376"/>
        <end position="403"/>
    </location>
</feature>
<evidence type="ECO:0000313" key="7">
    <source>
        <dbReference type="EMBL" id="TVZ05167.1"/>
    </source>
</evidence>
<feature type="region of interest" description="Disordered" evidence="5">
    <location>
        <begin position="1"/>
        <end position="22"/>
    </location>
</feature>
<dbReference type="EMBL" id="RPFW01000002">
    <property type="protein sequence ID" value="TVZ05167.1"/>
    <property type="molecule type" value="Genomic_DNA"/>
</dbReference>
<sequence length="403" mass="42046">MTVSQENPVTDGTVFSNPGSDNPVLAMTDAAVEYRRHGQRVRALDGVDLTVARGEVVGLVGESGCGKSTLARAAVGLVPLAAGTVSFEGEPVAPLGMRRRPGRLRGLQMVFQDPYESLNPRRKVGELIADGVLLGGGSRSAGRARAVELLERVGLPATAADGYPHEFSGGQRQRIAIARTLAAKPSCLIADEPISALDASAQAQIANLLTALVREEGIGLLLVSHDLSVVRQVADRVAVMYLGRIVESGETAEVWSSPNHPYTEALVAAIPRADGAGVLPADLPGDVPDPASPPSGCRFHPRCPIARDECASTEQRLVPLGSRAAACHVRAPLPGTALDPAGAGADDSRPQASGAASLCGLSTRTSSTCWPARCCPRAPSRSHQTARSPRSRPPFRPACRTGR</sequence>
<name>A0A6P2C2H1_9ACTN</name>
<dbReference type="PROSITE" id="PS50893">
    <property type="entry name" value="ABC_TRANSPORTER_2"/>
    <property type="match status" value="1"/>
</dbReference>
<dbReference type="PANTHER" id="PTHR43776:SF7">
    <property type="entry name" value="D,D-DIPEPTIDE TRANSPORT ATP-BINDING PROTEIN DDPF-RELATED"/>
    <property type="match status" value="1"/>
</dbReference>
<dbReference type="PANTHER" id="PTHR43776">
    <property type="entry name" value="TRANSPORT ATP-BINDING PROTEIN"/>
    <property type="match status" value="1"/>
</dbReference>
<dbReference type="GO" id="GO:0055085">
    <property type="term" value="P:transmembrane transport"/>
    <property type="evidence" value="ECO:0007669"/>
    <property type="project" value="UniProtKB-ARBA"/>
</dbReference>
<evidence type="ECO:0000256" key="1">
    <source>
        <dbReference type="ARBA" id="ARBA00005417"/>
    </source>
</evidence>
<evidence type="ECO:0000259" key="6">
    <source>
        <dbReference type="PROSITE" id="PS50893"/>
    </source>
</evidence>
<proteinExistence type="inferred from homology"/>
<evidence type="ECO:0000313" key="8">
    <source>
        <dbReference type="Proteomes" id="UP000460272"/>
    </source>
</evidence>
<dbReference type="InterPro" id="IPR017871">
    <property type="entry name" value="ABC_transporter-like_CS"/>
</dbReference>
<dbReference type="InterPro" id="IPR003439">
    <property type="entry name" value="ABC_transporter-like_ATP-bd"/>
</dbReference>
<keyword evidence="3" id="KW-0547">Nucleotide-binding</keyword>
<reference evidence="7 8" key="1">
    <citation type="submission" date="2018-11" db="EMBL/GenBank/DDBJ databases">
        <title>Trebonia kvetii gen.nov., sp.nov., a novel acidophilic actinobacterium, and proposal of the new actinobacterial family Treboniaceae fam. nov.</title>
        <authorList>
            <person name="Rapoport D."/>
            <person name="Sagova-Mareckova M."/>
            <person name="Sedlacek I."/>
            <person name="Provaznik J."/>
            <person name="Kralova S."/>
            <person name="Pavlinic D."/>
            <person name="Benes V."/>
            <person name="Kopecky J."/>
        </authorList>
    </citation>
    <scope>NUCLEOTIDE SEQUENCE [LARGE SCALE GENOMIC DNA]</scope>
    <source>
        <strain evidence="7 8">15Tr583</strain>
    </source>
</reference>
<dbReference type="PROSITE" id="PS00211">
    <property type="entry name" value="ABC_TRANSPORTER_1"/>
    <property type="match status" value="1"/>
</dbReference>
<protein>
    <submittedName>
        <fullName evidence="7">ABC transporter ATP-binding protein</fullName>
    </submittedName>
</protein>
<dbReference type="Gene3D" id="3.40.50.300">
    <property type="entry name" value="P-loop containing nucleotide triphosphate hydrolases"/>
    <property type="match status" value="1"/>
</dbReference>
<keyword evidence="8" id="KW-1185">Reference proteome</keyword>